<sequence length="107" mass="11692">MAPPKNSKGKGKMGEGSNALDSDPEYFQFPAMLEYQGVVDFVSDSGLFYQDFFRYFYAYFTILPGCAFSSTVRGIDISMSLEDVGACLGVPSEGERISHGFTPDTEG</sequence>
<evidence type="ECO:0000313" key="3">
    <source>
        <dbReference type="Proteomes" id="UP001058974"/>
    </source>
</evidence>
<accession>A0A9D5AHW2</accession>
<organism evidence="2 3">
    <name type="scientific">Pisum sativum</name>
    <name type="common">Garden pea</name>
    <name type="synonym">Lathyrus oleraceus</name>
    <dbReference type="NCBI Taxonomy" id="3888"/>
    <lineage>
        <taxon>Eukaryota</taxon>
        <taxon>Viridiplantae</taxon>
        <taxon>Streptophyta</taxon>
        <taxon>Embryophyta</taxon>
        <taxon>Tracheophyta</taxon>
        <taxon>Spermatophyta</taxon>
        <taxon>Magnoliopsida</taxon>
        <taxon>eudicotyledons</taxon>
        <taxon>Gunneridae</taxon>
        <taxon>Pentapetalae</taxon>
        <taxon>rosids</taxon>
        <taxon>fabids</taxon>
        <taxon>Fabales</taxon>
        <taxon>Fabaceae</taxon>
        <taxon>Papilionoideae</taxon>
        <taxon>50 kb inversion clade</taxon>
        <taxon>NPAAA clade</taxon>
        <taxon>Hologalegina</taxon>
        <taxon>IRL clade</taxon>
        <taxon>Fabeae</taxon>
        <taxon>Lathyrus</taxon>
    </lineage>
</organism>
<comment type="caution">
    <text evidence="2">The sequence shown here is derived from an EMBL/GenBank/DDBJ whole genome shotgun (WGS) entry which is preliminary data.</text>
</comment>
<dbReference type="AlphaFoldDB" id="A0A9D5AHW2"/>
<gene>
    <name evidence="2" type="ORF">KIW84_057251</name>
</gene>
<proteinExistence type="predicted"/>
<dbReference type="EMBL" id="JAMSHJ010000005">
    <property type="protein sequence ID" value="KAI5412507.1"/>
    <property type="molecule type" value="Genomic_DNA"/>
</dbReference>
<reference evidence="2 3" key="1">
    <citation type="journal article" date="2022" name="Nat. Genet.">
        <title>Improved pea reference genome and pan-genome highlight genomic features and evolutionary characteristics.</title>
        <authorList>
            <person name="Yang T."/>
            <person name="Liu R."/>
            <person name="Luo Y."/>
            <person name="Hu S."/>
            <person name="Wang D."/>
            <person name="Wang C."/>
            <person name="Pandey M.K."/>
            <person name="Ge S."/>
            <person name="Xu Q."/>
            <person name="Li N."/>
            <person name="Li G."/>
            <person name="Huang Y."/>
            <person name="Saxena R.K."/>
            <person name="Ji Y."/>
            <person name="Li M."/>
            <person name="Yan X."/>
            <person name="He Y."/>
            <person name="Liu Y."/>
            <person name="Wang X."/>
            <person name="Xiang C."/>
            <person name="Varshney R.K."/>
            <person name="Ding H."/>
            <person name="Gao S."/>
            <person name="Zong X."/>
        </authorList>
    </citation>
    <scope>NUCLEOTIDE SEQUENCE [LARGE SCALE GENOMIC DNA]</scope>
    <source>
        <strain evidence="2 3">cv. Zhongwan 6</strain>
    </source>
</reference>
<evidence type="ECO:0000256" key="1">
    <source>
        <dbReference type="SAM" id="MobiDB-lite"/>
    </source>
</evidence>
<evidence type="ECO:0000313" key="2">
    <source>
        <dbReference type="EMBL" id="KAI5412507.1"/>
    </source>
</evidence>
<keyword evidence="3" id="KW-1185">Reference proteome</keyword>
<dbReference type="Gramene" id="Psat05G0725100-T1">
    <property type="protein sequence ID" value="KAI5412507.1"/>
    <property type="gene ID" value="KIW84_057251"/>
</dbReference>
<name>A0A9D5AHW2_PEA</name>
<protein>
    <submittedName>
        <fullName evidence="2">Uncharacterized protein</fullName>
    </submittedName>
</protein>
<dbReference type="Proteomes" id="UP001058974">
    <property type="component" value="Chromosome 5"/>
</dbReference>
<feature type="region of interest" description="Disordered" evidence="1">
    <location>
        <begin position="1"/>
        <end position="21"/>
    </location>
</feature>